<dbReference type="OrthoDB" id="9808068at2"/>
<keyword evidence="6" id="KW-0969">Cilium</keyword>
<evidence type="ECO:0000256" key="2">
    <source>
        <dbReference type="ARBA" id="ARBA00004613"/>
    </source>
</evidence>
<dbReference type="Pfam" id="PF00669">
    <property type="entry name" value="Flagellin_N"/>
    <property type="match status" value="1"/>
</dbReference>
<dbReference type="EMBL" id="CP031417">
    <property type="protein sequence ID" value="AXK79173.1"/>
    <property type="molecule type" value="Genomic_DNA"/>
</dbReference>
<dbReference type="KEGG" id="ptaw:DW352_00755"/>
<keyword evidence="4" id="KW-0975">Bacterial flagellum</keyword>
<comment type="subcellular location">
    <subcellularLocation>
        <location evidence="1">Bacterial flagellum</location>
    </subcellularLocation>
    <subcellularLocation>
        <location evidence="2">Secreted</location>
    </subcellularLocation>
</comment>
<dbReference type="Proteomes" id="UP000254889">
    <property type="component" value="Chromosome"/>
</dbReference>
<evidence type="ECO:0000259" key="5">
    <source>
        <dbReference type="Pfam" id="PF00669"/>
    </source>
</evidence>
<dbReference type="GO" id="GO:0009288">
    <property type="term" value="C:bacterial-type flagellum"/>
    <property type="evidence" value="ECO:0007669"/>
    <property type="project" value="UniProtKB-SubCell"/>
</dbReference>
<dbReference type="PANTHER" id="PTHR42792:SF2">
    <property type="entry name" value="FLAGELLIN"/>
    <property type="match status" value="1"/>
</dbReference>
<keyword evidence="6" id="KW-0966">Cell projection</keyword>
<organism evidence="6 7">
    <name type="scientific">Pseudolabrys taiwanensis</name>
    <dbReference type="NCBI Taxonomy" id="331696"/>
    <lineage>
        <taxon>Bacteria</taxon>
        <taxon>Pseudomonadati</taxon>
        <taxon>Pseudomonadota</taxon>
        <taxon>Alphaproteobacteria</taxon>
        <taxon>Hyphomicrobiales</taxon>
        <taxon>Xanthobacteraceae</taxon>
        <taxon>Pseudolabrys</taxon>
    </lineage>
</organism>
<dbReference type="Gene3D" id="1.20.1330.10">
    <property type="entry name" value="f41 fragment of flagellin, N-terminal domain"/>
    <property type="match status" value="1"/>
</dbReference>
<evidence type="ECO:0000256" key="3">
    <source>
        <dbReference type="ARBA" id="ARBA00005709"/>
    </source>
</evidence>
<dbReference type="GO" id="GO:0005198">
    <property type="term" value="F:structural molecule activity"/>
    <property type="evidence" value="ECO:0007669"/>
    <property type="project" value="InterPro"/>
</dbReference>
<dbReference type="AlphaFoldDB" id="A0A345ZQH6"/>
<sequence length="271" mass="28288">MSDIVLSAGVRSNLLQLQQTSDLITSTQTKLATGRRVNSALDNPINYFTAQSLNVRANDLNALLDTMSTGINTIQAANNGITAITKLVQSAQSLASQAQQTGDTNVRATLASQFDSIRSQIDQLAGDAGINGVNLLGGNDLTITLNESATSSVTITAVNDTTGGDLTVNPSANGWATSADITAASTELTAALTKLRSQSQALSSNLQTVQIRQDFTKAMINTLNTGADNLTLADSNEEGANLLALQTRQQLSTTALSLASQADQNVLKLFS</sequence>
<accession>A0A345ZQH6</accession>
<dbReference type="InterPro" id="IPR001492">
    <property type="entry name" value="Flagellin"/>
</dbReference>
<gene>
    <name evidence="6" type="ORF">DW352_00755</name>
</gene>
<dbReference type="PANTHER" id="PTHR42792">
    <property type="entry name" value="FLAGELLIN"/>
    <property type="match status" value="1"/>
</dbReference>
<name>A0A345ZQH6_9HYPH</name>
<evidence type="ECO:0000256" key="1">
    <source>
        <dbReference type="ARBA" id="ARBA00004365"/>
    </source>
</evidence>
<dbReference type="SUPFAM" id="SSF64518">
    <property type="entry name" value="Phase 1 flagellin"/>
    <property type="match status" value="1"/>
</dbReference>
<proteinExistence type="inferred from homology"/>
<keyword evidence="7" id="KW-1185">Reference proteome</keyword>
<evidence type="ECO:0000313" key="7">
    <source>
        <dbReference type="Proteomes" id="UP000254889"/>
    </source>
</evidence>
<comment type="similarity">
    <text evidence="3">Belongs to the bacterial flagellin family.</text>
</comment>
<dbReference type="RefSeq" id="WP_115687602.1">
    <property type="nucleotide sequence ID" value="NZ_CP031417.1"/>
</dbReference>
<reference evidence="6 7" key="1">
    <citation type="submission" date="2018-07" db="EMBL/GenBank/DDBJ databases">
        <authorList>
            <person name="Quirk P.G."/>
            <person name="Krulwich T.A."/>
        </authorList>
    </citation>
    <scope>NUCLEOTIDE SEQUENCE [LARGE SCALE GENOMIC DNA]</scope>
    <source>
        <strain evidence="6 7">CC-BB4</strain>
    </source>
</reference>
<protein>
    <submittedName>
        <fullName evidence="6">Flagellin</fullName>
    </submittedName>
</protein>
<feature type="domain" description="Flagellin N-terminal" evidence="5">
    <location>
        <begin position="14"/>
        <end position="139"/>
    </location>
</feature>
<dbReference type="InterPro" id="IPR001029">
    <property type="entry name" value="Flagellin_N"/>
</dbReference>
<evidence type="ECO:0000256" key="4">
    <source>
        <dbReference type="ARBA" id="ARBA00023143"/>
    </source>
</evidence>
<keyword evidence="6" id="KW-0282">Flagellum</keyword>
<dbReference type="GO" id="GO:0005576">
    <property type="term" value="C:extracellular region"/>
    <property type="evidence" value="ECO:0007669"/>
    <property type="project" value="UniProtKB-SubCell"/>
</dbReference>
<evidence type="ECO:0000313" key="6">
    <source>
        <dbReference type="EMBL" id="AXK79173.1"/>
    </source>
</evidence>